<organism evidence="8 10">
    <name type="scientific">Lingula anatina</name>
    <name type="common">Brachiopod</name>
    <name type="synonym">Lingula unguis</name>
    <dbReference type="NCBI Taxonomy" id="7574"/>
    <lineage>
        <taxon>Eukaryota</taxon>
        <taxon>Metazoa</taxon>
        <taxon>Spiralia</taxon>
        <taxon>Lophotrochozoa</taxon>
        <taxon>Brachiopoda</taxon>
        <taxon>Linguliformea</taxon>
        <taxon>Lingulata</taxon>
        <taxon>Lingulida</taxon>
        <taxon>Linguloidea</taxon>
        <taxon>Lingulidae</taxon>
        <taxon>Lingula</taxon>
    </lineage>
</organism>
<evidence type="ECO:0000256" key="6">
    <source>
        <dbReference type="ARBA" id="ARBA00039954"/>
    </source>
</evidence>
<evidence type="ECO:0000256" key="4">
    <source>
        <dbReference type="ARBA" id="ARBA00022803"/>
    </source>
</evidence>
<evidence type="ECO:0000313" key="9">
    <source>
        <dbReference type="RefSeq" id="XP_013392510.2"/>
    </source>
</evidence>
<dbReference type="SMART" id="SM00671">
    <property type="entry name" value="SEL1"/>
    <property type="match status" value="6"/>
</dbReference>
<dbReference type="InterPro" id="IPR019734">
    <property type="entry name" value="TPR_rpt"/>
</dbReference>
<keyword evidence="4 7" id="KW-0802">TPR repeat</keyword>
<sequence length="345" mass="38152">MEFRLGIPGEPLPASRDGSMVYSVSTADGEAKENLSSLTEEELTGKVESMLLDKIKNGDKQAVFQLGQLYFEQGVFDKAVNYFERAKEYDFQALYQLGVMYYDGLGCEQDPKIGSGCMLQVATSTAKQAQHLVHVAQYNVGRAFYQGFGLTQSDEEAERWWLLAADDGNPNGSILAQSMLGMFYSRPETLDLKKAYFWHSEACGNGSLESQGALGVMLELGLGCKKDTNASFECFKEAADRGNVYAMGHLVKYYYMRKLYTKAADLAARVAMLDDIYQIAAETTCIPGYIAKGISMACFFYARCLHKGHGVEANEEEAGKYYSKSHDLDPDMCATLQGITTHGKI</sequence>
<accession>A0A1S3I3V1</accession>
<dbReference type="STRING" id="7574.A0A1S3I3V1"/>
<dbReference type="RefSeq" id="XP_013392510.2">
    <property type="nucleotide sequence ID" value="XM_013537056.2"/>
</dbReference>
<evidence type="ECO:0000256" key="2">
    <source>
        <dbReference type="ARBA" id="ARBA00022490"/>
    </source>
</evidence>
<dbReference type="RefSeq" id="XP_013392511.2">
    <property type="nucleotide sequence ID" value="XM_013537057.2"/>
</dbReference>
<dbReference type="SUPFAM" id="SSF81901">
    <property type="entry name" value="HCP-like"/>
    <property type="match status" value="2"/>
</dbReference>
<evidence type="ECO:0000313" key="10">
    <source>
        <dbReference type="RefSeq" id="XP_013392511.2"/>
    </source>
</evidence>
<dbReference type="InterPro" id="IPR006597">
    <property type="entry name" value="Sel1-like"/>
</dbReference>
<dbReference type="PANTHER" id="PTHR44554">
    <property type="entry name" value="LRP2-BINDING PROTEIN"/>
    <property type="match status" value="1"/>
</dbReference>
<keyword evidence="3" id="KW-0677">Repeat</keyword>
<dbReference type="Pfam" id="PF08238">
    <property type="entry name" value="Sel1"/>
    <property type="match status" value="6"/>
</dbReference>
<dbReference type="InterPro" id="IPR011990">
    <property type="entry name" value="TPR-like_helical_dom_sf"/>
</dbReference>
<name>A0A1S3I3V1_LINAN</name>
<evidence type="ECO:0000256" key="5">
    <source>
        <dbReference type="ARBA" id="ARBA00037614"/>
    </source>
</evidence>
<reference evidence="9 10" key="1">
    <citation type="submission" date="2025-04" db="UniProtKB">
        <authorList>
            <consortium name="RefSeq"/>
        </authorList>
    </citation>
    <scope>IDENTIFICATION</scope>
    <source>
        <tissue evidence="9 10">Gonads</tissue>
    </source>
</reference>
<evidence type="ECO:0000256" key="7">
    <source>
        <dbReference type="PROSITE-ProRule" id="PRU00339"/>
    </source>
</evidence>
<evidence type="ECO:0000256" key="3">
    <source>
        <dbReference type="ARBA" id="ARBA00022737"/>
    </source>
</evidence>
<evidence type="ECO:0000313" key="8">
    <source>
        <dbReference type="Proteomes" id="UP000085678"/>
    </source>
</evidence>
<dbReference type="OrthoDB" id="2384430at2759"/>
<keyword evidence="2" id="KW-0963">Cytoplasm</keyword>
<proteinExistence type="predicted"/>
<dbReference type="Proteomes" id="UP000085678">
    <property type="component" value="Unplaced"/>
</dbReference>
<dbReference type="Gene3D" id="1.25.40.10">
    <property type="entry name" value="Tetratricopeptide repeat domain"/>
    <property type="match status" value="1"/>
</dbReference>
<comment type="subcellular location">
    <subcellularLocation>
        <location evidence="1">Cytoplasm</location>
    </subcellularLocation>
</comment>
<dbReference type="GeneID" id="106160433"/>
<dbReference type="KEGG" id="lak:106160433"/>
<keyword evidence="8" id="KW-1185">Reference proteome</keyword>
<dbReference type="PANTHER" id="PTHR44554:SF1">
    <property type="entry name" value="LRP2-BINDING PROTEIN"/>
    <property type="match status" value="1"/>
</dbReference>
<dbReference type="InterPro" id="IPR052323">
    <property type="entry name" value="LRP2-binding"/>
</dbReference>
<dbReference type="PROSITE" id="PS50005">
    <property type="entry name" value="TPR"/>
    <property type="match status" value="1"/>
</dbReference>
<evidence type="ECO:0000256" key="1">
    <source>
        <dbReference type="ARBA" id="ARBA00004496"/>
    </source>
</evidence>
<protein>
    <recommendedName>
        <fullName evidence="6">LRP2-binding protein</fullName>
    </recommendedName>
</protein>
<gene>
    <name evidence="9 10" type="primary">LOC106160433</name>
</gene>
<dbReference type="GO" id="GO:0005737">
    <property type="term" value="C:cytoplasm"/>
    <property type="evidence" value="ECO:0007669"/>
    <property type="project" value="UniProtKB-SubCell"/>
</dbReference>
<comment type="function">
    <text evidence="5">May act as an adapter that regulates LRP2 function.</text>
</comment>
<dbReference type="AlphaFoldDB" id="A0A1S3I3V1"/>
<feature type="repeat" description="TPR" evidence="7">
    <location>
        <begin position="60"/>
        <end position="93"/>
    </location>
</feature>